<feature type="transmembrane region" description="Helical" evidence="3">
    <location>
        <begin position="43"/>
        <end position="64"/>
    </location>
</feature>
<keyword evidence="1" id="KW-0175">Coiled coil</keyword>
<reference evidence="4 5" key="1">
    <citation type="submission" date="2011-11" db="EMBL/GenBank/DDBJ databases">
        <authorList>
            <person name="Weinstock G."/>
            <person name="Sodergren E."/>
            <person name="Clifton S."/>
            <person name="Fulton L."/>
            <person name="Fulton B."/>
            <person name="Courtney L."/>
            <person name="Fronick C."/>
            <person name="Harrison M."/>
            <person name="Strong C."/>
            <person name="Farmer C."/>
            <person name="Delahaunty K."/>
            <person name="Markovic C."/>
            <person name="Hall O."/>
            <person name="Minx P."/>
            <person name="Tomlinson C."/>
            <person name="Mitreva M."/>
            <person name="Hou S."/>
            <person name="Chen J."/>
            <person name="Wollam A."/>
            <person name="Pepin K.H."/>
            <person name="Johnson M."/>
            <person name="Bhonagiri V."/>
            <person name="Zhang X."/>
            <person name="Suruliraj S."/>
            <person name="Warren W."/>
            <person name="Chinwalla A."/>
            <person name="Mardis E.R."/>
            <person name="Wilson R.K."/>
        </authorList>
    </citation>
    <scope>NUCLEOTIDE SEQUENCE [LARGE SCALE GENOMIC DNA]</scope>
    <source>
        <strain evidence="4 5">YIT 11816</strain>
    </source>
</reference>
<dbReference type="OrthoDB" id="8563966at2"/>
<keyword evidence="5" id="KW-1185">Reference proteome</keyword>
<feature type="compositionally biased region" description="Basic and acidic residues" evidence="2">
    <location>
        <begin position="180"/>
        <end position="196"/>
    </location>
</feature>
<evidence type="ECO:0000256" key="1">
    <source>
        <dbReference type="SAM" id="Coils"/>
    </source>
</evidence>
<evidence type="ECO:0000313" key="4">
    <source>
        <dbReference type="EMBL" id="EHY31852.1"/>
    </source>
</evidence>
<feature type="region of interest" description="Disordered" evidence="2">
    <location>
        <begin position="176"/>
        <end position="196"/>
    </location>
</feature>
<keyword evidence="3" id="KW-1133">Transmembrane helix</keyword>
<dbReference type="RefSeq" id="WP_008541436.1">
    <property type="nucleotide sequence ID" value="NZ_JH604917.1"/>
</dbReference>
<organism evidence="4 5">
    <name type="scientific">Sutterella parvirubra YIT 11816</name>
    <dbReference type="NCBI Taxonomy" id="762967"/>
    <lineage>
        <taxon>Bacteria</taxon>
        <taxon>Pseudomonadati</taxon>
        <taxon>Pseudomonadota</taxon>
        <taxon>Betaproteobacteria</taxon>
        <taxon>Burkholderiales</taxon>
        <taxon>Sutterellaceae</taxon>
        <taxon>Sutterella</taxon>
    </lineage>
</organism>
<keyword evidence="3" id="KW-0472">Membrane</keyword>
<accession>H3KDF5</accession>
<evidence type="ECO:0000256" key="2">
    <source>
        <dbReference type="SAM" id="MobiDB-lite"/>
    </source>
</evidence>
<dbReference type="PATRIC" id="fig|762967.3.peg.613"/>
<evidence type="ECO:0000313" key="5">
    <source>
        <dbReference type="Proteomes" id="UP000004956"/>
    </source>
</evidence>
<evidence type="ECO:0000256" key="3">
    <source>
        <dbReference type="SAM" id="Phobius"/>
    </source>
</evidence>
<proteinExistence type="predicted"/>
<gene>
    <name evidence="4" type="ORF">HMPREF9440_00764</name>
</gene>
<dbReference type="HOGENOM" id="CLU_1336952_0_0_4"/>
<feature type="coiled-coil region" evidence="1">
    <location>
        <begin position="70"/>
        <end position="163"/>
    </location>
</feature>
<protein>
    <recommendedName>
        <fullName evidence="6">Lipopolysaccharide assembly protein A domain-containing protein</fullName>
    </recommendedName>
</protein>
<evidence type="ECO:0008006" key="6">
    <source>
        <dbReference type="Google" id="ProtNLM"/>
    </source>
</evidence>
<sequence>MKIRTLGMLLIVIVMAVFLIINWGTLSQVTTVNLVYTEMEAPLGIIVVAAFAAVVVLLMAYTVWQQASVMMELRAAYKEARTARQMAEDADKSRIAEIRADFKERMEKMEALLATRTDEVIRLMAERNQLEDETLSKFRAEQQARADEARASLEQQLRVLEKRVIEALPAPKAEVVEQQSDAKEEEEARKTFRELF</sequence>
<keyword evidence="3" id="KW-0812">Transmembrane</keyword>
<dbReference type="Proteomes" id="UP000004956">
    <property type="component" value="Unassembled WGS sequence"/>
</dbReference>
<name>H3KDF5_9BURK</name>
<dbReference type="EMBL" id="AFBQ01000105">
    <property type="protein sequence ID" value="EHY31852.1"/>
    <property type="molecule type" value="Genomic_DNA"/>
</dbReference>
<comment type="caution">
    <text evidence="4">The sequence shown here is derived from an EMBL/GenBank/DDBJ whole genome shotgun (WGS) entry which is preliminary data.</text>
</comment>
<dbReference type="STRING" id="762967.HMPREF9440_00764"/>
<dbReference type="AlphaFoldDB" id="H3KDF5"/>